<name>A0A0M7RE14_CAEEL</name>
<evidence type="ECO:0000256" key="1">
    <source>
        <dbReference type="SAM" id="Phobius"/>
    </source>
</evidence>
<evidence type="ECO:0000313" key="6">
    <source>
        <dbReference type="WormBase" id="Y19D10A.12c"/>
    </source>
</evidence>
<dbReference type="EMBL" id="BX284605">
    <property type="protein sequence ID" value="CUR30012.1"/>
    <property type="molecule type" value="Genomic_DNA"/>
</dbReference>
<dbReference type="Bgee" id="WBGene00015273">
    <property type="expression patterns" value="Expressed in pharyngeal muscle cell (C elegans) and 3 other cell types or tissues"/>
</dbReference>
<dbReference type="OrthoDB" id="2213137at2759"/>
<dbReference type="Proteomes" id="UP000001940">
    <property type="component" value="Chromosome V"/>
</dbReference>
<proteinExistence type="evidence at protein level"/>
<dbReference type="RefSeq" id="NP_001303713.1">
    <property type="nucleotide sequence ID" value="NM_001316784.1"/>
</dbReference>
<gene>
    <name evidence="3 6" type="primary">mct-1</name>
    <name evidence="2 5" type="synonym">mct-2</name>
    <name evidence="5" type="ORF">C01B4.9</name>
    <name evidence="2" type="ORF">CELE_C01B4.9</name>
    <name evidence="3" type="ORF">CELE_Y19D10A.12</name>
    <name evidence="6" type="ORF">Y19D10A.12</name>
</gene>
<evidence type="ECO:0000313" key="5">
    <source>
        <dbReference type="WormBase" id="C01B4.9d"/>
    </source>
</evidence>
<dbReference type="GeneID" id="189489"/>
<dbReference type="WormBase" id="C01B4.9d">
    <property type="protein sequence ID" value="CE51065"/>
    <property type="gene ID" value="WBGene00015273"/>
    <property type="gene designation" value="mct-2"/>
</dbReference>
<organism evidence="3 4">
    <name type="scientific">Caenorhabditis elegans</name>
    <dbReference type="NCBI Taxonomy" id="6239"/>
    <lineage>
        <taxon>Eukaryota</taxon>
        <taxon>Metazoa</taxon>
        <taxon>Ecdysozoa</taxon>
        <taxon>Nematoda</taxon>
        <taxon>Chromadorea</taxon>
        <taxon>Rhabditida</taxon>
        <taxon>Rhabditina</taxon>
        <taxon>Rhabditomorpha</taxon>
        <taxon>Rhabditoidea</taxon>
        <taxon>Rhabditidae</taxon>
        <taxon>Peloderinae</taxon>
        <taxon>Caenorhabditis</taxon>
    </lineage>
</organism>
<dbReference type="ExpressionAtlas" id="A0A0M7RE14">
    <property type="expression patterns" value="baseline and differential"/>
</dbReference>
<keyword evidence="7" id="KW-1267">Proteomics identification</keyword>
<keyword evidence="1" id="KW-1133">Transmembrane helix</keyword>
<dbReference type="EMBL" id="BX284605">
    <property type="protein sequence ID" value="CUR30059.1"/>
    <property type="molecule type" value="Genomic_DNA"/>
</dbReference>
<evidence type="ECO:0000313" key="3">
    <source>
        <dbReference type="EMBL" id="CUR30059.1"/>
    </source>
</evidence>
<reference evidence="3 4" key="1">
    <citation type="journal article" date="1998" name="Science">
        <title>Genome sequence of the nematode C. elegans: a platform for investigating biology.</title>
        <authorList>
            <consortium name="The C. elegans sequencing consortium"/>
            <person name="Sulson J.E."/>
            <person name="Waterston R."/>
        </authorList>
    </citation>
    <scope>NUCLEOTIDE SEQUENCE [LARGE SCALE GENOMIC DNA]</scope>
    <source>
        <strain evidence="3 4">Bristol N2</strain>
    </source>
</reference>
<dbReference type="CTD" id="182056"/>
<reference evidence="3" key="2">
    <citation type="submission" date="2003-03" db="EMBL/GenBank/DDBJ databases">
        <authorList>
            <person name="Sulson J.E."/>
            <person name="Waterston R."/>
        </authorList>
    </citation>
    <scope>NUCLEOTIDE SEQUENCE</scope>
    <source>
        <strain evidence="3">Bristol N2</strain>
    </source>
</reference>
<sequence length="72" mass="7785">MVFMGIGAVVGGPIAAQIKDITGNYDISFYVMGIIFAFSGVMTIRLPELKAWEESKKLARAGTEMRVISEAS</sequence>
<protein>
    <submittedName>
        <fullName evidence="3">MFS domain-containing protein</fullName>
    </submittedName>
</protein>
<dbReference type="SMR" id="A0A0M7RE14"/>
<dbReference type="SUPFAM" id="SSF103473">
    <property type="entry name" value="MFS general substrate transporter"/>
    <property type="match status" value="1"/>
</dbReference>
<dbReference type="RefSeq" id="NP_001303760.1">
    <property type="nucleotide sequence ID" value="NM_001316831.1"/>
</dbReference>
<keyword evidence="1" id="KW-0472">Membrane</keyword>
<evidence type="ECO:0000313" key="2">
    <source>
        <dbReference type="EMBL" id="CUR30012.1"/>
    </source>
</evidence>
<reference evidence="3" key="3">
    <citation type="submission" date="2024-10" db="EMBL/GenBank/DDBJ databases">
        <authorList>
            <consortium name="WormBase Consortium"/>
            <person name="WormBase"/>
        </authorList>
    </citation>
    <scope>NUCLEOTIDE SEQUENCE</scope>
    <source>
        <strain evidence="3">Bristol N2</strain>
    </source>
</reference>
<evidence type="ECO:0007829" key="7">
    <source>
        <dbReference type="PeptideAtlas" id="A0A0M7RE14"/>
    </source>
</evidence>
<dbReference type="GeneID" id="182056"/>
<dbReference type="AGR" id="WB:WBGene00015273"/>
<accession>A0A0M7RE14</accession>
<dbReference type="CTD" id="189489"/>
<keyword evidence="1" id="KW-0812">Transmembrane</keyword>
<dbReference type="InterPro" id="IPR036259">
    <property type="entry name" value="MFS_trans_sf"/>
</dbReference>
<dbReference type="AlphaFoldDB" id="A0A0M7RE14"/>
<keyword evidence="4" id="KW-1185">Reference proteome</keyword>
<evidence type="ECO:0000313" key="4">
    <source>
        <dbReference type="Proteomes" id="UP000001940"/>
    </source>
</evidence>
<feature type="transmembrane region" description="Helical" evidence="1">
    <location>
        <begin position="27"/>
        <end position="47"/>
    </location>
</feature>
<dbReference type="AGR" id="WB:WBGene00021227"/>
<dbReference type="WormBase" id="Y19D10A.12c">
    <property type="protein sequence ID" value="CE51065"/>
    <property type="gene ID" value="WBGene00021227"/>
    <property type="gene designation" value="mct-1"/>
</dbReference>